<dbReference type="AlphaFoldDB" id="A0A7X0C9G1"/>
<keyword evidence="1" id="KW-0732">Signal</keyword>
<dbReference type="EMBL" id="JACHJB010000003">
    <property type="protein sequence ID" value="MBB6349935.1"/>
    <property type="molecule type" value="Genomic_DNA"/>
</dbReference>
<feature type="chain" id="PRO_5031568520" evidence="1">
    <location>
        <begin position="26"/>
        <end position="70"/>
    </location>
</feature>
<reference evidence="2 3" key="1">
    <citation type="submission" date="2020-08" db="EMBL/GenBank/DDBJ databases">
        <title>Sequencing the genomes of 1000 actinobacteria strains.</title>
        <authorList>
            <person name="Klenk H.-P."/>
        </authorList>
    </citation>
    <scope>NUCLEOTIDE SEQUENCE [LARGE SCALE GENOMIC DNA]</scope>
    <source>
        <strain evidence="2 3">DSM 45913</strain>
    </source>
</reference>
<sequence>MHRPLLALLTATAAAGTLLLGTAPAASPDPGAPVTASQCTQGGGRVWGPGIFGEYLCIGGRYHYHPINDR</sequence>
<protein>
    <submittedName>
        <fullName evidence="2">Uncharacterized protein</fullName>
    </submittedName>
</protein>
<comment type="caution">
    <text evidence="2">The sequence shown here is derived from an EMBL/GenBank/DDBJ whole genome shotgun (WGS) entry which is preliminary data.</text>
</comment>
<accession>A0A7X0C9G1</accession>
<evidence type="ECO:0000313" key="3">
    <source>
        <dbReference type="Proteomes" id="UP000583800"/>
    </source>
</evidence>
<name>A0A7X0C9G1_9ACTN</name>
<keyword evidence="3" id="KW-1185">Reference proteome</keyword>
<organism evidence="2 3">
    <name type="scientific">Nonomuraea muscovyensis</name>
    <dbReference type="NCBI Taxonomy" id="1124761"/>
    <lineage>
        <taxon>Bacteria</taxon>
        <taxon>Bacillati</taxon>
        <taxon>Actinomycetota</taxon>
        <taxon>Actinomycetes</taxon>
        <taxon>Streptosporangiales</taxon>
        <taxon>Streptosporangiaceae</taxon>
        <taxon>Nonomuraea</taxon>
    </lineage>
</organism>
<proteinExistence type="predicted"/>
<evidence type="ECO:0000256" key="1">
    <source>
        <dbReference type="SAM" id="SignalP"/>
    </source>
</evidence>
<dbReference type="Proteomes" id="UP000583800">
    <property type="component" value="Unassembled WGS sequence"/>
</dbReference>
<evidence type="ECO:0000313" key="2">
    <source>
        <dbReference type="EMBL" id="MBB6349935.1"/>
    </source>
</evidence>
<gene>
    <name evidence="2" type="ORF">FHU36_006507</name>
</gene>
<dbReference type="RefSeq" id="WP_185087809.1">
    <property type="nucleotide sequence ID" value="NZ_JACHJB010000003.1"/>
</dbReference>
<feature type="signal peptide" evidence="1">
    <location>
        <begin position="1"/>
        <end position="25"/>
    </location>
</feature>